<dbReference type="EMBL" id="CP053587">
    <property type="protein sequence ID" value="WNZ27096.1"/>
    <property type="molecule type" value="Genomic_DNA"/>
</dbReference>
<dbReference type="RefSeq" id="WP_316436715.1">
    <property type="nucleotide sequence ID" value="NZ_CP053587.1"/>
</dbReference>
<proteinExistence type="predicted"/>
<organism evidence="1">
    <name type="scientific">Leptolyngbya sp. NK1-12</name>
    <dbReference type="NCBI Taxonomy" id="2547451"/>
    <lineage>
        <taxon>Bacteria</taxon>
        <taxon>Bacillati</taxon>
        <taxon>Cyanobacteriota</taxon>
        <taxon>Cyanophyceae</taxon>
        <taxon>Leptolyngbyales</taxon>
        <taxon>Leptolyngbyaceae</taxon>
        <taxon>Leptolyngbya group</taxon>
        <taxon>Leptolyngbya</taxon>
    </lineage>
</organism>
<accession>A0AA96WQ34</accession>
<evidence type="ECO:0000313" key="1">
    <source>
        <dbReference type="EMBL" id="WNZ27096.1"/>
    </source>
</evidence>
<dbReference type="AlphaFoldDB" id="A0AA96WQ34"/>
<name>A0AA96WQ34_9CYAN</name>
<sequence length="60" mass="7146">MKVLIEYTLHFGVAEWWYETTSKMLARLDNDPDSVSVSLKLLIKHHLLIQQHLHFNWAMP</sequence>
<reference evidence="1" key="1">
    <citation type="submission" date="2020-05" db="EMBL/GenBank/DDBJ databases">
        <authorList>
            <person name="Zhu T."/>
            <person name="Keshari N."/>
            <person name="Lu X."/>
        </authorList>
    </citation>
    <scope>NUCLEOTIDE SEQUENCE</scope>
    <source>
        <strain evidence="1">NK1-12</strain>
    </source>
</reference>
<gene>
    <name evidence="1" type="ORF">HJG54_29740</name>
</gene>
<protein>
    <submittedName>
        <fullName evidence="1">Uncharacterized protein</fullName>
    </submittedName>
</protein>